<accession>A0A3N4RFV0</accession>
<proteinExistence type="predicted"/>
<dbReference type="PANTHER" id="PTHR43585:SF2">
    <property type="entry name" value="ATP-GRASP ENZYME FSQD"/>
    <property type="match status" value="1"/>
</dbReference>
<gene>
    <name evidence="7" type="ORF">EDD38_6709</name>
    <name evidence="6" type="ORF">EDD39_6958</name>
</gene>
<dbReference type="RefSeq" id="WP_123563570.1">
    <property type="nucleotide sequence ID" value="NZ_JBEYIY010000004.1"/>
</dbReference>
<dbReference type="PROSITE" id="PS50975">
    <property type="entry name" value="ATP_GRASP"/>
    <property type="match status" value="1"/>
</dbReference>
<keyword evidence="3 4" id="KW-0067">ATP-binding</keyword>
<evidence type="ECO:0000259" key="5">
    <source>
        <dbReference type="PROSITE" id="PS50975"/>
    </source>
</evidence>
<protein>
    <submittedName>
        <fullName evidence="7">ATP-grasp domain-containing protein</fullName>
    </submittedName>
</protein>
<keyword evidence="2 4" id="KW-0547">Nucleotide-binding</keyword>
<evidence type="ECO:0000313" key="9">
    <source>
        <dbReference type="Proteomes" id="UP000267408"/>
    </source>
</evidence>
<dbReference type="NCBIfam" id="NF005543">
    <property type="entry name" value="PRK07206.1"/>
    <property type="match status" value="1"/>
</dbReference>
<dbReference type="OrthoDB" id="24041at2"/>
<dbReference type="EMBL" id="RKQG01000002">
    <property type="protein sequence ID" value="RPE29551.1"/>
    <property type="molecule type" value="Genomic_DNA"/>
</dbReference>
<name>A0A3N4RFV0_9ACTN</name>
<dbReference type="GO" id="GO:0046872">
    <property type="term" value="F:metal ion binding"/>
    <property type="evidence" value="ECO:0007669"/>
    <property type="project" value="InterPro"/>
</dbReference>
<evidence type="ECO:0000256" key="1">
    <source>
        <dbReference type="ARBA" id="ARBA00022598"/>
    </source>
</evidence>
<comment type="caution">
    <text evidence="7">The sequence shown here is derived from an EMBL/GenBank/DDBJ whole genome shotgun (WGS) entry which is preliminary data.</text>
</comment>
<dbReference type="EMBL" id="RJVJ01000003">
    <property type="protein sequence ID" value="ROR35301.1"/>
    <property type="molecule type" value="Genomic_DNA"/>
</dbReference>
<dbReference type="GO" id="GO:0005524">
    <property type="term" value="F:ATP binding"/>
    <property type="evidence" value="ECO:0007669"/>
    <property type="project" value="UniProtKB-UniRule"/>
</dbReference>
<dbReference type="Pfam" id="PF13535">
    <property type="entry name" value="ATP-grasp_4"/>
    <property type="match status" value="1"/>
</dbReference>
<organism evidence="7 8">
    <name type="scientific">Kitasatospora cineracea</name>
    <dbReference type="NCBI Taxonomy" id="88074"/>
    <lineage>
        <taxon>Bacteria</taxon>
        <taxon>Bacillati</taxon>
        <taxon>Actinomycetota</taxon>
        <taxon>Actinomycetes</taxon>
        <taxon>Kitasatosporales</taxon>
        <taxon>Streptomycetaceae</taxon>
        <taxon>Kitasatospora</taxon>
    </lineage>
</organism>
<dbReference type="InterPro" id="IPR052032">
    <property type="entry name" value="ATP-dep_AA_Ligase"/>
</dbReference>
<evidence type="ECO:0000256" key="3">
    <source>
        <dbReference type="ARBA" id="ARBA00022840"/>
    </source>
</evidence>
<dbReference type="Proteomes" id="UP000266906">
    <property type="component" value="Unassembled WGS sequence"/>
</dbReference>
<dbReference type="Proteomes" id="UP000267408">
    <property type="component" value="Unassembled WGS sequence"/>
</dbReference>
<evidence type="ECO:0000313" key="8">
    <source>
        <dbReference type="Proteomes" id="UP000266906"/>
    </source>
</evidence>
<keyword evidence="1" id="KW-0436">Ligase</keyword>
<accession>A0A8G1U9F3</accession>
<evidence type="ECO:0000313" key="6">
    <source>
        <dbReference type="EMBL" id="ROR35301.1"/>
    </source>
</evidence>
<sequence>MTAQEPTAQGRRPVVVLVDGYTTGNYLPPAFARKGADVVHVQSTPELMTTMLAPDLGAYLANLVCDSPEETARQLAAYRPVAVVAGQEPGVPLADRLSELLGLPTNGSAQSAARRDKYEMIEALRRAGVRCAEQFRSGRPEELAEWAERRGEYPVVVKPLTSAAADGVAICRDAAEVRKAAEAVLATRTVFDEPNLEVLVQSYLVGEEYVVDTVSCEGRRYTCGVWQYRKKLIGTHNIYDYELVLDHQDPRVAELIAYMDTALRALGIVFGPTHAEVIITADGPALVEVGARLAGGMNPAYHDECLGANQADLTALAAVRPAEFLERYADRNFRKLRETWLYTTPTELDGVVDGYDQDVLAEIEGLETVRGLNVKIKEGGRIRPTVDLYTSSLRIFMAGDSAAQVERDYLHIQRIKDQVFRLR</sequence>
<dbReference type="Gene3D" id="3.30.470.20">
    <property type="entry name" value="ATP-grasp fold, B domain"/>
    <property type="match status" value="1"/>
</dbReference>
<dbReference type="PANTHER" id="PTHR43585">
    <property type="entry name" value="FUMIPYRROLE BIOSYNTHESIS PROTEIN C"/>
    <property type="match status" value="1"/>
</dbReference>
<dbReference type="SUPFAM" id="SSF56059">
    <property type="entry name" value="Glutathione synthetase ATP-binding domain-like"/>
    <property type="match status" value="1"/>
</dbReference>
<dbReference type="InterPro" id="IPR011761">
    <property type="entry name" value="ATP-grasp"/>
</dbReference>
<dbReference type="AlphaFoldDB" id="A0A3N4RFV0"/>
<evidence type="ECO:0000256" key="4">
    <source>
        <dbReference type="PROSITE-ProRule" id="PRU00409"/>
    </source>
</evidence>
<evidence type="ECO:0000313" key="7">
    <source>
        <dbReference type="EMBL" id="RPE29551.1"/>
    </source>
</evidence>
<dbReference type="GO" id="GO:0016874">
    <property type="term" value="F:ligase activity"/>
    <property type="evidence" value="ECO:0007669"/>
    <property type="project" value="UniProtKB-KW"/>
</dbReference>
<reference evidence="8 9" key="1">
    <citation type="submission" date="2018-11" db="EMBL/GenBank/DDBJ databases">
        <title>Sequencing the genomes of 1000 actinobacteria strains.</title>
        <authorList>
            <person name="Klenk H.-P."/>
        </authorList>
    </citation>
    <scope>NUCLEOTIDE SEQUENCE [LARGE SCALE GENOMIC DNA]</scope>
    <source>
        <strain evidence="6 9">DSM 44780</strain>
        <strain evidence="7 8">DSM 44781</strain>
    </source>
</reference>
<feature type="domain" description="ATP-grasp" evidence="5">
    <location>
        <begin position="121"/>
        <end position="319"/>
    </location>
</feature>
<keyword evidence="8" id="KW-1185">Reference proteome</keyword>
<evidence type="ECO:0000256" key="2">
    <source>
        <dbReference type="ARBA" id="ARBA00022741"/>
    </source>
</evidence>